<gene>
    <name evidence="1" type="ORF">DHR80_09040</name>
</gene>
<evidence type="ECO:0000313" key="2">
    <source>
        <dbReference type="Proteomes" id="UP000264179"/>
    </source>
</evidence>
<dbReference type="Gene3D" id="3.40.50.300">
    <property type="entry name" value="P-loop containing nucleotide triphosphate hydrolases"/>
    <property type="match status" value="1"/>
</dbReference>
<dbReference type="InterPro" id="IPR027417">
    <property type="entry name" value="P-loop_NTPase"/>
</dbReference>
<dbReference type="Proteomes" id="UP000264179">
    <property type="component" value="Unassembled WGS sequence"/>
</dbReference>
<dbReference type="AlphaFoldDB" id="A0A3D5N7D5"/>
<keyword evidence="1" id="KW-0067">ATP-binding</keyword>
<feature type="non-terminal residue" evidence="1">
    <location>
        <position position="1"/>
    </location>
</feature>
<protein>
    <submittedName>
        <fullName evidence="1">Peptide ABC transporter ATP-binding protein</fullName>
    </submittedName>
</protein>
<proteinExistence type="predicted"/>
<name>A0A3D5N7D5_9PROT</name>
<keyword evidence="1" id="KW-0547">Nucleotide-binding</keyword>
<dbReference type="GO" id="GO:0005524">
    <property type="term" value="F:ATP binding"/>
    <property type="evidence" value="ECO:0007669"/>
    <property type="project" value="UniProtKB-KW"/>
</dbReference>
<accession>A0A3D5N7D5</accession>
<evidence type="ECO:0000313" key="1">
    <source>
        <dbReference type="EMBL" id="HCW67341.1"/>
    </source>
</evidence>
<reference evidence="1 2" key="1">
    <citation type="journal article" date="2018" name="Nat. Biotechnol.">
        <title>A standardized bacterial taxonomy based on genome phylogeny substantially revises the tree of life.</title>
        <authorList>
            <person name="Parks D.H."/>
            <person name="Chuvochina M."/>
            <person name="Waite D.W."/>
            <person name="Rinke C."/>
            <person name="Skarshewski A."/>
            <person name="Chaumeil P.A."/>
            <person name="Hugenholtz P."/>
        </authorList>
    </citation>
    <scope>NUCLEOTIDE SEQUENCE [LARGE SCALE GENOMIC DNA]</scope>
    <source>
        <strain evidence="1">UBA9881</strain>
    </source>
</reference>
<feature type="non-terminal residue" evidence="1">
    <location>
        <position position="44"/>
    </location>
</feature>
<dbReference type="SUPFAM" id="SSF52540">
    <property type="entry name" value="P-loop containing nucleoside triphosphate hydrolases"/>
    <property type="match status" value="1"/>
</dbReference>
<comment type="caution">
    <text evidence="1">The sequence shown here is derived from an EMBL/GenBank/DDBJ whole genome shotgun (WGS) entry which is preliminary data.</text>
</comment>
<sequence>DRPTEGNITLTGSDMNDLIARDRHALSRRIQYVFQDPISSLNPR</sequence>
<organism evidence="1 2">
    <name type="scientific">Thalassospira lucentensis</name>
    <dbReference type="NCBI Taxonomy" id="168935"/>
    <lineage>
        <taxon>Bacteria</taxon>
        <taxon>Pseudomonadati</taxon>
        <taxon>Pseudomonadota</taxon>
        <taxon>Alphaproteobacteria</taxon>
        <taxon>Rhodospirillales</taxon>
        <taxon>Thalassospiraceae</taxon>
        <taxon>Thalassospira</taxon>
    </lineage>
</organism>
<dbReference type="EMBL" id="DPOP01000079">
    <property type="protein sequence ID" value="HCW67341.1"/>
    <property type="molecule type" value="Genomic_DNA"/>
</dbReference>